<sequence length="334" mass="36111">MPTLPIPVFAALVLGFACLRLWTEQSRLTALGVLLGICAVQSLIIALAQHYMVPGMRWVQPVSASLIPPAAWFAYIVTAVRPADRVDRLHGLVPLAALAAILVAPGFLDVLLPGAFVGYGIAILMQALHGADAQPRAILAYGNIPARIWLMIGAALVASALSDVLIVLAQIAGRGELRTWIITVFSVGNLLLIGLFSLSPYLRNEEAEKPDPPADSPEPDAELWERVTAYMAREKPYLDPDLTIARLARKLRVPAKALSTTINRATGENVSRFVNEARIRHVQAALMRGETVTEAMLSSGFNTKSNFNREFLRVAGASPSDWLQVEGRAIGKTP</sequence>
<evidence type="ECO:0000259" key="3">
    <source>
        <dbReference type="PROSITE" id="PS01124"/>
    </source>
</evidence>
<dbReference type="RefSeq" id="WP_259964768.1">
    <property type="nucleotide sequence ID" value="NZ_CP081051.1"/>
</dbReference>
<feature type="transmembrane region" description="Helical" evidence="2">
    <location>
        <begin position="89"/>
        <end position="108"/>
    </location>
</feature>
<dbReference type="InterPro" id="IPR018060">
    <property type="entry name" value="HTH_AraC"/>
</dbReference>
<keyword evidence="2" id="KW-0812">Transmembrane</keyword>
<feature type="transmembrane region" description="Helical" evidence="2">
    <location>
        <begin position="148"/>
        <end position="168"/>
    </location>
</feature>
<dbReference type="EMBL" id="CP081051">
    <property type="protein sequence ID" value="UWQ41825.1"/>
    <property type="molecule type" value="Genomic_DNA"/>
</dbReference>
<keyword evidence="2" id="KW-0472">Membrane</keyword>
<feature type="transmembrane region" description="Helical" evidence="2">
    <location>
        <begin position="180"/>
        <end position="202"/>
    </location>
</feature>
<dbReference type="Proteomes" id="UP001058514">
    <property type="component" value="Chromosome"/>
</dbReference>
<keyword evidence="1" id="KW-0238">DNA-binding</keyword>
<feature type="domain" description="HTH araC/xylS-type" evidence="3">
    <location>
        <begin position="225"/>
        <end position="325"/>
    </location>
</feature>
<dbReference type="Gene3D" id="1.10.10.60">
    <property type="entry name" value="Homeodomain-like"/>
    <property type="match status" value="1"/>
</dbReference>
<feature type="transmembrane region" description="Helical" evidence="2">
    <location>
        <begin position="6"/>
        <end position="23"/>
    </location>
</feature>
<proteinExistence type="predicted"/>
<reference evidence="4" key="1">
    <citation type="submission" date="2021-08" db="EMBL/GenBank/DDBJ databases">
        <authorList>
            <person name="Nwanade C."/>
            <person name="Wang M."/>
            <person name="Masoudi A."/>
            <person name="Yu Z."/>
            <person name="Liu J."/>
        </authorList>
    </citation>
    <scope>NUCLEOTIDE SEQUENCE</scope>
    <source>
        <strain evidence="4">S166</strain>
    </source>
</reference>
<evidence type="ECO:0000256" key="1">
    <source>
        <dbReference type="ARBA" id="ARBA00023125"/>
    </source>
</evidence>
<feature type="transmembrane region" description="Helical" evidence="2">
    <location>
        <begin position="58"/>
        <end position="77"/>
    </location>
</feature>
<dbReference type="PANTHER" id="PTHR43280">
    <property type="entry name" value="ARAC-FAMILY TRANSCRIPTIONAL REGULATOR"/>
    <property type="match status" value="1"/>
</dbReference>
<name>A0ABY5WK36_9RHOB</name>
<keyword evidence="5" id="KW-1185">Reference proteome</keyword>
<dbReference type="SMART" id="SM00342">
    <property type="entry name" value="HTH_ARAC"/>
    <property type="match status" value="1"/>
</dbReference>
<gene>
    <name evidence="4" type="ORF">K3718_01665</name>
</gene>
<evidence type="ECO:0000256" key="2">
    <source>
        <dbReference type="SAM" id="Phobius"/>
    </source>
</evidence>
<protein>
    <submittedName>
        <fullName evidence="4">Helix-turn-helix domain-containing protein</fullName>
    </submittedName>
</protein>
<dbReference type="PANTHER" id="PTHR43280:SF29">
    <property type="entry name" value="ARAC-FAMILY TRANSCRIPTIONAL REGULATOR"/>
    <property type="match status" value="1"/>
</dbReference>
<feature type="transmembrane region" description="Helical" evidence="2">
    <location>
        <begin position="30"/>
        <end position="52"/>
    </location>
</feature>
<evidence type="ECO:0000313" key="4">
    <source>
        <dbReference type="EMBL" id="UWQ41825.1"/>
    </source>
</evidence>
<dbReference type="Pfam" id="PF12833">
    <property type="entry name" value="HTH_18"/>
    <property type="match status" value="1"/>
</dbReference>
<dbReference type="PROSITE" id="PS01124">
    <property type="entry name" value="HTH_ARAC_FAMILY_2"/>
    <property type="match status" value="1"/>
</dbReference>
<organism evidence="4 5">
    <name type="scientific">Leisingera aquaemixtae</name>
    <dbReference type="NCBI Taxonomy" id="1396826"/>
    <lineage>
        <taxon>Bacteria</taxon>
        <taxon>Pseudomonadati</taxon>
        <taxon>Pseudomonadota</taxon>
        <taxon>Alphaproteobacteria</taxon>
        <taxon>Rhodobacterales</taxon>
        <taxon>Roseobacteraceae</taxon>
        <taxon>Leisingera</taxon>
    </lineage>
</organism>
<accession>A0ABY5WK36</accession>
<evidence type="ECO:0000313" key="5">
    <source>
        <dbReference type="Proteomes" id="UP001058514"/>
    </source>
</evidence>
<keyword evidence="2" id="KW-1133">Transmembrane helix</keyword>